<evidence type="ECO:0000256" key="6">
    <source>
        <dbReference type="SAM" id="Coils"/>
    </source>
</evidence>
<dbReference type="PANTHER" id="PTHR47245:SF1">
    <property type="entry name" value="FOLDASE PROTEIN PRSA"/>
    <property type="match status" value="1"/>
</dbReference>
<evidence type="ECO:0000256" key="2">
    <source>
        <dbReference type="ARBA" id="ARBA00013194"/>
    </source>
</evidence>
<dbReference type="Proteomes" id="UP000178419">
    <property type="component" value="Unassembled WGS sequence"/>
</dbReference>
<evidence type="ECO:0000256" key="1">
    <source>
        <dbReference type="ARBA" id="ARBA00000971"/>
    </source>
</evidence>
<dbReference type="Gene3D" id="1.10.4030.10">
    <property type="entry name" value="Porin chaperone SurA, peptide-binding domain"/>
    <property type="match status" value="1"/>
</dbReference>
<organism evidence="7 8">
    <name type="scientific">Candidatus Woesebacteria bacterium RIFCSPHIGHO2_01_FULL_38_9</name>
    <dbReference type="NCBI Taxonomy" id="1802492"/>
    <lineage>
        <taxon>Bacteria</taxon>
        <taxon>Candidatus Woeseibacteriota</taxon>
    </lineage>
</organism>
<sequence>MVAKKKTKVVAKAPIKTKTKKFSLKSLVSDIRKNKRSRYIYIGLALLLTASLLYLGRSLFVAALVSGRPITRLSLVKSLEKQGGKQALDNLITKELISQETKKEGVSVTNDQVQEEIKRIEGLVTEQGSTLDAALALQGQTRKDLEENIKIQKSVEKLLEEELQVTEDEIKAYFEQNKTFYGEGAKIENLQEDIREQIKSEKFNQAFESWVEKLRSESKIIYFVDF</sequence>
<keyword evidence="5" id="KW-0413">Isomerase</keyword>
<evidence type="ECO:0000313" key="7">
    <source>
        <dbReference type="EMBL" id="OGM20187.1"/>
    </source>
</evidence>
<dbReference type="SUPFAM" id="SSF109998">
    <property type="entry name" value="Triger factor/SurA peptide-binding domain-like"/>
    <property type="match status" value="1"/>
</dbReference>
<name>A0A1F7XYQ2_9BACT</name>
<feature type="coiled-coil region" evidence="6">
    <location>
        <begin position="142"/>
        <end position="176"/>
    </location>
</feature>
<keyword evidence="4" id="KW-0697">Rotamase</keyword>
<dbReference type="PANTHER" id="PTHR47245">
    <property type="entry name" value="PEPTIDYLPROLYL ISOMERASE"/>
    <property type="match status" value="1"/>
</dbReference>
<proteinExistence type="predicted"/>
<dbReference type="AlphaFoldDB" id="A0A1F7XYQ2"/>
<dbReference type="EC" id="5.2.1.8" evidence="2"/>
<comment type="caution">
    <text evidence="7">The sequence shown here is derived from an EMBL/GenBank/DDBJ whole genome shotgun (WGS) entry which is preliminary data.</text>
</comment>
<dbReference type="InterPro" id="IPR050245">
    <property type="entry name" value="PrsA_foldase"/>
</dbReference>
<gene>
    <name evidence="7" type="ORF">A2714_01145</name>
</gene>
<dbReference type="GO" id="GO:0003755">
    <property type="term" value="F:peptidyl-prolyl cis-trans isomerase activity"/>
    <property type="evidence" value="ECO:0007669"/>
    <property type="project" value="UniProtKB-KW"/>
</dbReference>
<evidence type="ECO:0000313" key="8">
    <source>
        <dbReference type="Proteomes" id="UP000178419"/>
    </source>
</evidence>
<comment type="catalytic activity">
    <reaction evidence="1">
        <text>[protein]-peptidylproline (omega=180) = [protein]-peptidylproline (omega=0)</text>
        <dbReference type="Rhea" id="RHEA:16237"/>
        <dbReference type="Rhea" id="RHEA-COMP:10747"/>
        <dbReference type="Rhea" id="RHEA-COMP:10748"/>
        <dbReference type="ChEBI" id="CHEBI:83833"/>
        <dbReference type="ChEBI" id="CHEBI:83834"/>
        <dbReference type="EC" id="5.2.1.8"/>
    </reaction>
</comment>
<accession>A0A1F7XYQ2</accession>
<evidence type="ECO:0000256" key="4">
    <source>
        <dbReference type="ARBA" id="ARBA00023110"/>
    </source>
</evidence>
<evidence type="ECO:0000256" key="5">
    <source>
        <dbReference type="ARBA" id="ARBA00023235"/>
    </source>
</evidence>
<protein>
    <recommendedName>
        <fullName evidence="2">peptidylprolyl isomerase</fullName>
        <ecNumber evidence="2">5.2.1.8</ecNumber>
    </recommendedName>
</protein>
<dbReference type="InterPro" id="IPR027304">
    <property type="entry name" value="Trigger_fact/SurA_dom_sf"/>
</dbReference>
<dbReference type="EMBL" id="MGGE01000049">
    <property type="protein sequence ID" value="OGM20187.1"/>
    <property type="molecule type" value="Genomic_DNA"/>
</dbReference>
<reference evidence="7 8" key="1">
    <citation type="journal article" date="2016" name="Nat. Commun.">
        <title>Thousands of microbial genomes shed light on interconnected biogeochemical processes in an aquifer system.</title>
        <authorList>
            <person name="Anantharaman K."/>
            <person name="Brown C.T."/>
            <person name="Hug L.A."/>
            <person name="Sharon I."/>
            <person name="Castelle C.J."/>
            <person name="Probst A.J."/>
            <person name="Thomas B.C."/>
            <person name="Singh A."/>
            <person name="Wilkins M.J."/>
            <person name="Karaoz U."/>
            <person name="Brodie E.L."/>
            <person name="Williams K.H."/>
            <person name="Hubbard S.S."/>
            <person name="Banfield J.F."/>
        </authorList>
    </citation>
    <scope>NUCLEOTIDE SEQUENCE [LARGE SCALE GENOMIC DNA]</scope>
</reference>
<dbReference type="Pfam" id="PF13624">
    <property type="entry name" value="SurA_N_3"/>
    <property type="match status" value="1"/>
</dbReference>
<evidence type="ECO:0000256" key="3">
    <source>
        <dbReference type="ARBA" id="ARBA00022729"/>
    </source>
</evidence>
<keyword evidence="6" id="KW-0175">Coiled coil</keyword>
<keyword evidence="3" id="KW-0732">Signal</keyword>